<dbReference type="PANTHER" id="PTHR30461:SF2">
    <property type="entry name" value="SERINE RECOMBINASE PINE-RELATED"/>
    <property type="match status" value="1"/>
</dbReference>
<dbReference type="OMA" id="KAEGCQP"/>
<evidence type="ECO:0000259" key="6">
    <source>
        <dbReference type="PROSITE" id="PS51736"/>
    </source>
</evidence>
<evidence type="ECO:0000256" key="4">
    <source>
        <dbReference type="ARBA" id="ARBA00023172"/>
    </source>
</evidence>
<dbReference type="PATRIC" id="fig|386585.9.peg.5484"/>
<dbReference type="InterPro" id="IPR050639">
    <property type="entry name" value="SSR_resolvase"/>
</dbReference>
<keyword evidence="4" id="KW-0233">DNA recombination</keyword>
<name>A0A0H3JRV9_ECO57</name>
<dbReference type="PROSITE" id="PS51736">
    <property type="entry name" value="RECOMBINASES_3"/>
    <property type="match status" value="1"/>
</dbReference>
<sequence length="191" mass="20866">MTMAIFGYGRVSTSQQDTENQRMELEQAGWTFDFWFSDVVSGKVPAVQRKAFFEMLSKIRDGETLVVAKLDRLGRDAIDVLQTVRTLADRNIKVIVHQLGTTDLTSAAGKLLLSMLAAVAEMERDLLIERTNAGLLRAKAEGRKLGRPAKIAPEARGAILDKRAAGVSVSALAREYGVSRATLAALLNKGY</sequence>
<dbReference type="GO" id="GO:0003677">
    <property type="term" value="F:DNA binding"/>
    <property type="evidence" value="ECO:0007669"/>
    <property type="project" value="UniProtKB-KW"/>
</dbReference>
<dbReference type="EMBL" id="AE005174">
    <property type="protein sequence ID" value="AAG59471.1"/>
    <property type="molecule type" value="Genomic_DNA"/>
</dbReference>
<dbReference type="SUPFAM" id="SSF53041">
    <property type="entry name" value="Resolvase-like"/>
    <property type="match status" value="1"/>
</dbReference>
<gene>
    <name evidence="7" type="ordered locus">Z5885</name>
</gene>
<dbReference type="InterPro" id="IPR006118">
    <property type="entry name" value="Recombinase_CS"/>
</dbReference>
<dbReference type="PANTHER" id="PTHR30461">
    <property type="entry name" value="DNA-INVERTASE FROM LAMBDOID PROPHAGE"/>
    <property type="match status" value="1"/>
</dbReference>
<feature type="active site" description="O-(5'-phospho-DNA)-serine intermediate" evidence="5">
    <location>
        <position position="12"/>
    </location>
</feature>
<keyword evidence="2" id="KW-0229">DNA integration</keyword>
<dbReference type="GO" id="GO:0000150">
    <property type="term" value="F:DNA strand exchange activity"/>
    <property type="evidence" value="ECO:0007669"/>
    <property type="project" value="InterPro"/>
</dbReference>
<dbReference type="CDD" id="cd00569">
    <property type="entry name" value="HTH_Hin_like"/>
    <property type="match status" value="1"/>
</dbReference>
<dbReference type="PROSITE" id="PS00398">
    <property type="entry name" value="RECOMBINASES_2"/>
    <property type="match status" value="1"/>
</dbReference>
<dbReference type="KEGG" id="ece:Z5885"/>
<evidence type="ECO:0000256" key="3">
    <source>
        <dbReference type="ARBA" id="ARBA00023125"/>
    </source>
</evidence>
<accession>A0A4P8BDB5</accession>
<dbReference type="Gene3D" id="1.10.10.60">
    <property type="entry name" value="Homeodomain-like"/>
    <property type="match status" value="1"/>
</dbReference>
<evidence type="ECO:0000256" key="2">
    <source>
        <dbReference type="ARBA" id="ARBA00022908"/>
    </source>
</evidence>
<dbReference type="AlphaFoldDB" id="A0A0H3JRV9"/>
<reference evidence="7 8" key="1">
    <citation type="journal article" date="2001" name="Nature">
        <title>Genome sequence of enterohaemorrhagic Escherichia coli O157:H7.</title>
        <authorList>
            <person name="Perna N.T."/>
            <person name="Plunkett G.III."/>
            <person name="Burland V."/>
            <person name="Mau B."/>
            <person name="Glasner J.D."/>
            <person name="Rose D.J."/>
            <person name="Mayhew G.F."/>
            <person name="Evans P.S."/>
            <person name="Gregor J."/>
            <person name="Kirkpatrick H.A."/>
            <person name="Posfai G."/>
            <person name="Hackett J."/>
            <person name="Klink S."/>
            <person name="Boutin A."/>
            <person name="Shao Y."/>
            <person name="Miller L."/>
            <person name="Grotbeck E.J."/>
            <person name="Davis N.W."/>
            <person name="Lim A."/>
            <person name="Dimalanta E."/>
            <person name="Potamousis K."/>
            <person name="Apodaca J."/>
            <person name="Anantharaman T.S."/>
            <person name="Lin J."/>
            <person name="Yen G."/>
            <person name="Schwartz D.C."/>
            <person name="Welch R.A."/>
            <person name="Blattner F.R."/>
        </authorList>
    </citation>
    <scope>NUCLEOTIDE SEQUENCE [LARGE SCALE GENOMIC DNA]</scope>
    <source>
        <strain evidence="8">O157:H7 / EDL933 / ATCC 700927 / EHEC</strain>
    </source>
</reference>
<dbReference type="Gene3D" id="3.40.50.1390">
    <property type="entry name" value="Resolvase, N-terminal catalytic domain"/>
    <property type="match status" value="1"/>
</dbReference>
<dbReference type="InterPro" id="IPR006119">
    <property type="entry name" value="Resolv_N"/>
</dbReference>
<keyword evidence="3" id="KW-0238">DNA-binding</keyword>
<dbReference type="PIR" id="C86126">
    <property type="entry name" value="C86126"/>
</dbReference>
<dbReference type="CDD" id="cd03768">
    <property type="entry name" value="SR_ResInv"/>
    <property type="match status" value="1"/>
</dbReference>
<dbReference type="Pfam" id="PF00239">
    <property type="entry name" value="Resolvase"/>
    <property type="match status" value="1"/>
</dbReference>
<dbReference type="InterPro" id="IPR009057">
    <property type="entry name" value="Homeodomain-like_sf"/>
</dbReference>
<dbReference type="SMART" id="SM00857">
    <property type="entry name" value="Resolvase"/>
    <property type="match status" value="1"/>
</dbReference>
<evidence type="ECO:0000256" key="5">
    <source>
        <dbReference type="PIRSR" id="PIRSR606118-50"/>
    </source>
</evidence>
<evidence type="ECO:0000313" key="8">
    <source>
        <dbReference type="Proteomes" id="UP000002519"/>
    </source>
</evidence>
<protein>
    <submittedName>
        <fullName evidence="7">Resolvase</fullName>
    </submittedName>
</protein>
<proteinExistence type="inferred from homology"/>
<evidence type="ECO:0000256" key="1">
    <source>
        <dbReference type="ARBA" id="ARBA00009913"/>
    </source>
</evidence>
<accession>A0A0H3JRV9</accession>
<feature type="domain" description="Resolvase/invertase-type recombinase catalytic" evidence="6">
    <location>
        <begin position="4"/>
        <end position="142"/>
    </location>
</feature>
<dbReference type="GO" id="GO:0015074">
    <property type="term" value="P:DNA integration"/>
    <property type="evidence" value="ECO:0007669"/>
    <property type="project" value="UniProtKB-KW"/>
</dbReference>
<dbReference type="Proteomes" id="UP000002519">
    <property type="component" value="Chromosome"/>
</dbReference>
<dbReference type="InterPro" id="IPR036162">
    <property type="entry name" value="Resolvase-like_N_sf"/>
</dbReference>
<comment type="similarity">
    <text evidence="1">Belongs to the site-specific recombinase resolvase family.</text>
</comment>
<dbReference type="SUPFAM" id="SSF46689">
    <property type="entry name" value="Homeodomain-like"/>
    <property type="match status" value="1"/>
</dbReference>
<evidence type="ECO:0000313" key="7">
    <source>
        <dbReference type="EMBL" id="AAG59471.1"/>
    </source>
</evidence>
<dbReference type="PIR" id="A91285">
    <property type="entry name" value="A91285"/>
</dbReference>
<organism evidence="7 8">
    <name type="scientific">Escherichia coli O157:H7</name>
    <dbReference type="NCBI Taxonomy" id="83334"/>
    <lineage>
        <taxon>Bacteria</taxon>
        <taxon>Pseudomonadati</taxon>
        <taxon>Pseudomonadota</taxon>
        <taxon>Gammaproteobacteria</taxon>
        <taxon>Enterobacterales</taxon>
        <taxon>Enterobacteriaceae</taxon>
        <taxon>Escherichia</taxon>
    </lineage>
</organism>